<dbReference type="EMBL" id="CP039291">
    <property type="protein sequence ID" value="QCB94880.1"/>
    <property type="molecule type" value="Genomic_DNA"/>
</dbReference>
<proteinExistence type="predicted"/>
<dbReference type="AlphaFoldDB" id="A0A4P7SKZ4"/>
<evidence type="ECO:0000313" key="2">
    <source>
        <dbReference type="EMBL" id="QCB94880.1"/>
    </source>
</evidence>
<accession>A0A4P7SKZ4</accession>
<dbReference type="InterPro" id="IPR002931">
    <property type="entry name" value="Transglutaminase-like"/>
</dbReference>
<dbReference type="InterPro" id="IPR038765">
    <property type="entry name" value="Papain-like_cys_pep_sf"/>
</dbReference>
<dbReference type="PANTHER" id="PTHR33490:SF7">
    <property type="entry name" value="BLR2979 PROTEIN"/>
    <property type="match status" value="1"/>
</dbReference>
<dbReference type="Pfam" id="PF08379">
    <property type="entry name" value="Bact_transglu_N"/>
    <property type="match status" value="1"/>
</dbReference>
<name>A0A4P7SKZ4_9CELL</name>
<dbReference type="Gene3D" id="3.10.620.30">
    <property type="match status" value="1"/>
</dbReference>
<feature type="domain" description="Transglutaminase-like" evidence="1">
    <location>
        <begin position="193"/>
        <end position="263"/>
    </location>
</feature>
<keyword evidence="3" id="KW-1185">Reference proteome</keyword>
<dbReference type="Proteomes" id="UP000296469">
    <property type="component" value="Chromosome"/>
</dbReference>
<sequence>MTADERGPARVYDLVHRTTYEYPQPVTDSYGRTTMTPRDLPDQRLLTTSLTVDPQPADTQTHVDWFGSTTTWFGVTTAHTRLVVTSRSTLEVSRVAPTREQLPDVRWRSVARAVTVGDLGTLHTDTTGLVALREAVLPSTHVSFADEVRAWAAPSFAADRPLADVVTDLVHRIRTEITYRSGSTTVHTTQAQLLAQGAGVCQDFAHLMIAALRLHGLPARYASGYIETRPRPGRQKLRGADASHAWVSVWVPGHGWLDADPTNDQLVDDRYVVLGWGRDYHDVPPLRGVIFTEGGGASPRVEVDLVPAGSDPFV</sequence>
<gene>
    <name evidence="2" type="ORF">E5225_16250</name>
</gene>
<dbReference type="Pfam" id="PF01841">
    <property type="entry name" value="Transglut_core"/>
    <property type="match status" value="1"/>
</dbReference>
<protein>
    <submittedName>
        <fullName evidence="2">Transglutaminase family protein</fullName>
    </submittedName>
</protein>
<evidence type="ECO:0000313" key="3">
    <source>
        <dbReference type="Proteomes" id="UP000296469"/>
    </source>
</evidence>
<dbReference type="RefSeq" id="WP_135973281.1">
    <property type="nucleotide sequence ID" value="NZ_CP039291.1"/>
</dbReference>
<dbReference type="SMART" id="SM00460">
    <property type="entry name" value="TGc"/>
    <property type="match status" value="1"/>
</dbReference>
<dbReference type="KEGG" id="celz:E5225_16250"/>
<organism evidence="2 3">
    <name type="scientific">Cellulomonas shaoxiangyii</name>
    <dbReference type="NCBI Taxonomy" id="2566013"/>
    <lineage>
        <taxon>Bacteria</taxon>
        <taxon>Bacillati</taxon>
        <taxon>Actinomycetota</taxon>
        <taxon>Actinomycetes</taxon>
        <taxon>Micrococcales</taxon>
        <taxon>Cellulomonadaceae</taxon>
        <taxon>Cellulomonas</taxon>
    </lineage>
</organism>
<dbReference type="OrthoDB" id="9804023at2"/>
<dbReference type="InterPro" id="IPR013589">
    <property type="entry name" value="Bac_transglu_N"/>
</dbReference>
<reference evidence="2 3" key="1">
    <citation type="submission" date="2019-04" db="EMBL/GenBank/DDBJ databases">
        <title>Isolation and identification of Cellulomonas shaoxiangyii sp. Nov. isolated from feces of the Tibetan antelopes (Pantholops hodgsonii) in the Qinghai-Tibet plateau of China.</title>
        <authorList>
            <person name="Tian Z."/>
        </authorList>
    </citation>
    <scope>NUCLEOTIDE SEQUENCE [LARGE SCALE GENOMIC DNA]</scope>
    <source>
        <strain evidence="2 3">Z28</strain>
    </source>
</reference>
<dbReference type="PANTHER" id="PTHR33490">
    <property type="entry name" value="BLR5614 PROTEIN-RELATED"/>
    <property type="match status" value="1"/>
</dbReference>
<evidence type="ECO:0000259" key="1">
    <source>
        <dbReference type="SMART" id="SM00460"/>
    </source>
</evidence>
<dbReference type="SUPFAM" id="SSF54001">
    <property type="entry name" value="Cysteine proteinases"/>
    <property type="match status" value="1"/>
</dbReference>